<dbReference type="SMART" id="SM00388">
    <property type="entry name" value="HisKA"/>
    <property type="match status" value="1"/>
</dbReference>
<dbReference type="Pfam" id="PF02518">
    <property type="entry name" value="HATPase_c"/>
    <property type="match status" value="1"/>
</dbReference>
<evidence type="ECO:0000313" key="6">
    <source>
        <dbReference type="Proteomes" id="UP000199533"/>
    </source>
</evidence>
<dbReference type="SUPFAM" id="SSF47384">
    <property type="entry name" value="Homodimeric domain of signal transducing histidine kinase"/>
    <property type="match status" value="1"/>
</dbReference>
<dbReference type="STRING" id="52441.SAMN05216302_103325"/>
<accession>A0A1I4F3R6</accession>
<evidence type="ECO:0000256" key="3">
    <source>
        <dbReference type="ARBA" id="ARBA00022553"/>
    </source>
</evidence>
<dbReference type="InterPro" id="IPR003594">
    <property type="entry name" value="HATPase_dom"/>
</dbReference>
<dbReference type="AlphaFoldDB" id="A0A1I4F3R6"/>
<dbReference type="InterPro" id="IPR036890">
    <property type="entry name" value="HATPase_C_sf"/>
</dbReference>
<dbReference type="Proteomes" id="UP000199533">
    <property type="component" value="Unassembled WGS sequence"/>
</dbReference>
<organism evidence="5 6">
    <name type="scientific">Nitrosomonas aestuarii</name>
    <dbReference type="NCBI Taxonomy" id="52441"/>
    <lineage>
        <taxon>Bacteria</taxon>
        <taxon>Pseudomonadati</taxon>
        <taxon>Pseudomonadota</taxon>
        <taxon>Betaproteobacteria</taxon>
        <taxon>Nitrosomonadales</taxon>
        <taxon>Nitrosomonadaceae</taxon>
        <taxon>Nitrosomonas</taxon>
    </lineage>
</organism>
<dbReference type="SUPFAM" id="SSF55874">
    <property type="entry name" value="ATPase domain of HSP90 chaperone/DNA topoisomerase II/histidine kinase"/>
    <property type="match status" value="1"/>
</dbReference>
<feature type="domain" description="Histidine kinase" evidence="4">
    <location>
        <begin position="216"/>
        <end position="423"/>
    </location>
</feature>
<keyword evidence="5" id="KW-0808">Transferase</keyword>
<comment type="catalytic activity">
    <reaction evidence="1">
        <text>ATP + protein L-histidine = ADP + protein N-phospho-L-histidine.</text>
        <dbReference type="EC" id="2.7.13.3"/>
    </reaction>
</comment>
<proteinExistence type="predicted"/>
<reference evidence="6" key="1">
    <citation type="submission" date="2016-10" db="EMBL/GenBank/DDBJ databases">
        <authorList>
            <person name="Varghese N."/>
            <person name="Submissions S."/>
        </authorList>
    </citation>
    <scope>NUCLEOTIDE SEQUENCE [LARGE SCALE GENOMIC DNA]</scope>
    <source>
        <strain evidence="6">Nm69</strain>
    </source>
</reference>
<dbReference type="EC" id="2.7.13.3" evidence="2"/>
<dbReference type="EMBL" id="FOSP01000033">
    <property type="protein sequence ID" value="SFL12608.1"/>
    <property type="molecule type" value="Genomic_DNA"/>
</dbReference>
<dbReference type="CDD" id="cd00082">
    <property type="entry name" value="HisKA"/>
    <property type="match status" value="1"/>
</dbReference>
<gene>
    <name evidence="5" type="ORF">SAMN05216302_103325</name>
</gene>
<dbReference type="SMART" id="SM00387">
    <property type="entry name" value="HATPase_c"/>
    <property type="match status" value="1"/>
</dbReference>
<keyword evidence="3" id="KW-0597">Phosphoprotein</keyword>
<sequence length="441" mass="48835">MMRSVFNAILRLIWKNSVEFRIYNTNQMIDIESSSSTIVDQEQLKLAFDAFNAASEQLSGVYQDLQLQVERLTYELALANGELHRQLSAKEALSQKLTLLLNALPGGVIALNANERVEQVNPAASLILGDPLVNLSWQKITDERLLPTAIANEWNVEWQSGGDNAMKQRRIRIESSPADSAGRRILLIHDITEAYAMQEQIRRNQRLTSMGEMAANLAHQLRTPLSTALLYASHLGNDALLPGERQKFATKTIERLKHLEHLTGDMLRFVKGETAQFKPVEISALLTELQQVIEPQIKRSGMVFNIHDHSQGVNLMTDRKALCGAFINLLENAVQVSAVGDEITLSCDLKNNDVVFRVHDNGTGIDNMHQEHLFEPFFTTRTEGTGLGLAIVRAVVQSMSGSIEVNSTPQLGSEFIIRLPKTIKGGGIAGDERDAGGYSNG</sequence>
<dbReference type="Gene3D" id="1.10.287.130">
    <property type="match status" value="1"/>
</dbReference>
<dbReference type="InterPro" id="IPR003661">
    <property type="entry name" value="HisK_dim/P_dom"/>
</dbReference>
<protein>
    <recommendedName>
        <fullName evidence="2">histidine kinase</fullName>
        <ecNumber evidence="2">2.7.13.3</ecNumber>
    </recommendedName>
</protein>
<dbReference type="InterPro" id="IPR004358">
    <property type="entry name" value="Sig_transdc_His_kin-like_C"/>
</dbReference>
<evidence type="ECO:0000313" key="5">
    <source>
        <dbReference type="EMBL" id="SFL12608.1"/>
    </source>
</evidence>
<evidence type="ECO:0000256" key="1">
    <source>
        <dbReference type="ARBA" id="ARBA00000085"/>
    </source>
</evidence>
<dbReference type="PANTHER" id="PTHR43065">
    <property type="entry name" value="SENSOR HISTIDINE KINASE"/>
    <property type="match status" value="1"/>
</dbReference>
<keyword evidence="5" id="KW-0418">Kinase</keyword>
<dbReference type="Gene3D" id="3.30.565.10">
    <property type="entry name" value="Histidine kinase-like ATPase, C-terminal domain"/>
    <property type="match status" value="1"/>
</dbReference>
<evidence type="ECO:0000256" key="2">
    <source>
        <dbReference type="ARBA" id="ARBA00012438"/>
    </source>
</evidence>
<dbReference type="InterPro" id="IPR036097">
    <property type="entry name" value="HisK_dim/P_sf"/>
</dbReference>
<name>A0A1I4F3R6_9PROT</name>
<dbReference type="Pfam" id="PF00512">
    <property type="entry name" value="HisKA"/>
    <property type="match status" value="1"/>
</dbReference>
<evidence type="ECO:0000259" key="4">
    <source>
        <dbReference type="PROSITE" id="PS50109"/>
    </source>
</evidence>
<dbReference type="InterPro" id="IPR005467">
    <property type="entry name" value="His_kinase_dom"/>
</dbReference>
<dbReference type="PROSITE" id="PS50109">
    <property type="entry name" value="HIS_KIN"/>
    <property type="match status" value="1"/>
</dbReference>
<dbReference type="PRINTS" id="PR00344">
    <property type="entry name" value="BCTRLSENSOR"/>
</dbReference>
<keyword evidence="6" id="KW-1185">Reference proteome</keyword>
<dbReference type="GO" id="GO:0000155">
    <property type="term" value="F:phosphorelay sensor kinase activity"/>
    <property type="evidence" value="ECO:0007669"/>
    <property type="project" value="InterPro"/>
</dbReference>
<dbReference type="PANTHER" id="PTHR43065:SF29">
    <property type="entry name" value="SENSOR PROTEIN KINASE FLES"/>
    <property type="match status" value="1"/>
</dbReference>